<dbReference type="Pfam" id="PF07943">
    <property type="entry name" value="PBP5_C"/>
    <property type="match status" value="1"/>
</dbReference>
<dbReference type="Proteomes" id="UP000322294">
    <property type="component" value="Unassembled WGS sequence"/>
</dbReference>
<accession>A0A5S5AW54</accession>
<dbReference type="GO" id="GO:0006508">
    <property type="term" value="P:proteolysis"/>
    <property type="evidence" value="ECO:0007669"/>
    <property type="project" value="UniProtKB-KW"/>
</dbReference>
<dbReference type="SUPFAM" id="SSF56601">
    <property type="entry name" value="beta-lactamase/transpeptidase-like"/>
    <property type="match status" value="1"/>
</dbReference>
<evidence type="ECO:0000256" key="5">
    <source>
        <dbReference type="ARBA" id="ARBA00022645"/>
    </source>
</evidence>
<proteinExistence type="inferred from homology"/>
<dbReference type="AlphaFoldDB" id="A0A5S5AW54"/>
<feature type="domain" description="Peptidase S11 D-Ala-D-Ala carboxypeptidase A C-terminal" evidence="18">
    <location>
        <begin position="273"/>
        <end position="360"/>
    </location>
</feature>
<feature type="active site" description="Acyl-ester intermediate" evidence="13">
    <location>
        <position position="64"/>
    </location>
</feature>
<evidence type="ECO:0000256" key="1">
    <source>
        <dbReference type="ARBA" id="ARBA00003217"/>
    </source>
</evidence>
<evidence type="ECO:0000256" key="7">
    <source>
        <dbReference type="ARBA" id="ARBA00022729"/>
    </source>
</evidence>
<comment type="similarity">
    <text evidence="3 15">Belongs to the peptidase S11 family.</text>
</comment>
<sequence length="411" mass="45847">MKRLICCKLILILSLLIAATGKAAAAPSPPSIVGTAGILMDVKTGKVLYEKNAHLMLEPASTTKIMTAVIALEKGKLSDNVVTGREPTLADGTRIYLEEGEKLTLEQMLYGMMLNSGNDAAVAIAEHIAGSVPEFARLMNEKAKILGAKNTNFVNPSGLPDENHYTTAYDLAIIARYALLNHPEFRKIVSTKTFKIPWQGKEWDRLLINHNKLLWNFEGADGVKTGYTRSAGQTIVASATRNGWQLLAVVLKSQGRNIYSDAQALLEYGFDNFEKRDIINKGQVVDKVNVKYGTPVDLVTASDFSTVVEKGSGPIDIKKNIFAGVKAPVVKDQVLGNLDFYQDGFKIGSVPLAAVADIPRKIYTRWWFWPSALITLVYVPFRISVGIRRYKRRLRRPNYLYYYKSERKKRW</sequence>
<evidence type="ECO:0000259" key="18">
    <source>
        <dbReference type="SMART" id="SM00936"/>
    </source>
</evidence>
<evidence type="ECO:0000256" key="15">
    <source>
        <dbReference type="RuleBase" id="RU004016"/>
    </source>
</evidence>
<dbReference type="EMBL" id="VNHO01000005">
    <property type="protein sequence ID" value="TYP57575.1"/>
    <property type="molecule type" value="Genomic_DNA"/>
</dbReference>
<keyword evidence="6" id="KW-0645">Protease</keyword>
<dbReference type="GO" id="GO:0008360">
    <property type="term" value="P:regulation of cell shape"/>
    <property type="evidence" value="ECO:0007669"/>
    <property type="project" value="UniProtKB-KW"/>
</dbReference>
<evidence type="ECO:0000256" key="9">
    <source>
        <dbReference type="ARBA" id="ARBA00022960"/>
    </source>
</evidence>
<dbReference type="InterPro" id="IPR037167">
    <property type="entry name" value="Peptidase_S11_C_sf"/>
</dbReference>
<evidence type="ECO:0000256" key="6">
    <source>
        <dbReference type="ARBA" id="ARBA00022670"/>
    </source>
</evidence>
<evidence type="ECO:0000256" key="17">
    <source>
        <dbReference type="SAM" id="SignalP"/>
    </source>
</evidence>
<evidence type="ECO:0000256" key="12">
    <source>
        <dbReference type="ARBA" id="ARBA00034000"/>
    </source>
</evidence>
<evidence type="ECO:0000313" key="19">
    <source>
        <dbReference type="EMBL" id="TYP57575.1"/>
    </source>
</evidence>
<keyword evidence="7 17" id="KW-0732">Signal</keyword>
<dbReference type="PANTHER" id="PTHR21581">
    <property type="entry name" value="D-ALANYL-D-ALANINE CARBOXYPEPTIDASE"/>
    <property type="match status" value="1"/>
</dbReference>
<dbReference type="Gene3D" id="2.60.410.10">
    <property type="entry name" value="D-Ala-D-Ala carboxypeptidase, C-terminal domain"/>
    <property type="match status" value="1"/>
</dbReference>
<dbReference type="GO" id="GO:0009002">
    <property type="term" value="F:serine-type D-Ala-D-Ala carboxypeptidase activity"/>
    <property type="evidence" value="ECO:0007669"/>
    <property type="project" value="UniProtKB-EC"/>
</dbReference>
<dbReference type="InterPro" id="IPR012338">
    <property type="entry name" value="Beta-lactam/transpept-like"/>
</dbReference>
<dbReference type="InterPro" id="IPR012907">
    <property type="entry name" value="Peptidase_S11_C"/>
</dbReference>
<keyword evidence="5 19" id="KW-0121">Carboxypeptidase</keyword>
<comment type="pathway">
    <text evidence="2">Cell wall biogenesis; peptidoglycan biosynthesis.</text>
</comment>
<evidence type="ECO:0000256" key="14">
    <source>
        <dbReference type="PIRSR" id="PIRSR618044-2"/>
    </source>
</evidence>
<dbReference type="OrthoDB" id="9791132at2"/>
<dbReference type="InterPro" id="IPR001967">
    <property type="entry name" value="Peptidase_S11_N"/>
</dbReference>
<keyword evidence="20" id="KW-1185">Reference proteome</keyword>
<dbReference type="InterPro" id="IPR018044">
    <property type="entry name" value="Peptidase_S11"/>
</dbReference>
<evidence type="ECO:0000256" key="2">
    <source>
        <dbReference type="ARBA" id="ARBA00004752"/>
    </source>
</evidence>
<feature type="transmembrane region" description="Helical" evidence="16">
    <location>
        <begin position="366"/>
        <end position="385"/>
    </location>
</feature>
<keyword evidence="16" id="KW-1133">Transmembrane helix</keyword>
<keyword evidence="11" id="KW-0961">Cell wall biogenesis/degradation</keyword>
<keyword evidence="16" id="KW-0472">Membrane</keyword>
<feature type="active site" description="Acyl-ester intermediate" evidence="13">
    <location>
        <position position="61"/>
    </location>
</feature>
<gene>
    <name evidence="19" type="ORF">LZ11_00566</name>
</gene>
<evidence type="ECO:0000256" key="8">
    <source>
        <dbReference type="ARBA" id="ARBA00022801"/>
    </source>
</evidence>
<comment type="function">
    <text evidence="1">Removes C-terminal D-alanyl residues from sugar-peptide cell wall precursors.</text>
</comment>
<dbReference type="PANTHER" id="PTHR21581:SF33">
    <property type="entry name" value="D-ALANYL-D-ALANINE CARBOXYPEPTIDASE DACB"/>
    <property type="match status" value="1"/>
</dbReference>
<dbReference type="GO" id="GO:0071555">
    <property type="term" value="P:cell wall organization"/>
    <property type="evidence" value="ECO:0007669"/>
    <property type="project" value="UniProtKB-KW"/>
</dbReference>
<dbReference type="Pfam" id="PF00768">
    <property type="entry name" value="Peptidase_S11"/>
    <property type="match status" value="1"/>
</dbReference>
<name>A0A5S5AW54_9FIRM</name>
<dbReference type="EC" id="3.4.16.4" evidence="4"/>
<dbReference type="InterPro" id="IPR015956">
    <property type="entry name" value="Peniciliin-bd_prot_C_sf"/>
</dbReference>
<protein>
    <recommendedName>
        <fullName evidence="4">serine-type D-Ala-D-Ala carboxypeptidase</fullName>
        <ecNumber evidence="4">3.4.16.4</ecNumber>
    </recommendedName>
</protein>
<dbReference type="PRINTS" id="PR00725">
    <property type="entry name" value="DADACBPTASE1"/>
</dbReference>
<organism evidence="19 20">
    <name type="scientific">Thermosediminibacter litoriperuensis</name>
    <dbReference type="NCBI Taxonomy" id="291989"/>
    <lineage>
        <taxon>Bacteria</taxon>
        <taxon>Bacillati</taxon>
        <taxon>Bacillota</taxon>
        <taxon>Clostridia</taxon>
        <taxon>Thermosediminibacterales</taxon>
        <taxon>Thermosediminibacteraceae</taxon>
        <taxon>Thermosediminibacter</taxon>
    </lineage>
</organism>
<reference evidence="19 20" key="1">
    <citation type="submission" date="2019-07" db="EMBL/GenBank/DDBJ databases">
        <title>Genomic Encyclopedia of Type Strains, Phase I: the one thousand microbial genomes (KMG-I) project.</title>
        <authorList>
            <person name="Kyrpides N."/>
        </authorList>
    </citation>
    <scope>NUCLEOTIDE SEQUENCE [LARGE SCALE GENOMIC DNA]</scope>
    <source>
        <strain evidence="19 20">DSM 16647</strain>
    </source>
</reference>
<evidence type="ECO:0000256" key="16">
    <source>
        <dbReference type="SAM" id="Phobius"/>
    </source>
</evidence>
<feature type="active site" evidence="13">
    <location>
        <position position="116"/>
    </location>
</feature>
<dbReference type="UniPathway" id="UPA00219"/>
<comment type="catalytic activity">
    <reaction evidence="12">
        <text>Preferential cleavage: (Ac)2-L-Lys-D-Ala-|-D-Ala. Also transpeptidation of peptidyl-alanyl moieties that are N-acyl substituents of D-alanine.</text>
        <dbReference type="EC" id="3.4.16.4"/>
    </reaction>
</comment>
<feature type="signal peptide" evidence="17">
    <location>
        <begin position="1"/>
        <end position="25"/>
    </location>
</feature>
<feature type="chain" id="PRO_5024328967" description="serine-type D-Ala-D-Ala carboxypeptidase" evidence="17">
    <location>
        <begin position="26"/>
        <end position="411"/>
    </location>
</feature>
<dbReference type="Gene3D" id="3.40.710.10">
    <property type="entry name" value="DD-peptidase/beta-lactamase superfamily"/>
    <property type="match status" value="1"/>
</dbReference>
<keyword evidence="16" id="KW-0812">Transmembrane</keyword>
<dbReference type="GO" id="GO:0009252">
    <property type="term" value="P:peptidoglycan biosynthetic process"/>
    <property type="evidence" value="ECO:0007669"/>
    <property type="project" value="UniProtKB-UniPathway"/>
</dbReference>
<dbReference type="SUPFAM" id="SSF69189">
    <property type="entry name" value="Penicillin-binding protein associated domain"/>
    <property type="match status" value="1"/>
</dbReference>
<dbReference type="RefSeq" id="WP_148866382.1">
    <property type="nucleotide sequence ID" value="NZ_VNHO01000005.1"/>
</dbReference>
<evidence type="ECO:0000256" key="3">
    <source>
        <dbReference type="ARBA" id="ARBA00007164"/>
    </source>
</evidence>
<evidence type="ECO:0000256" key="13">
    <source>
        <dbReference type="PIRSR" id="PIRSR618044-1"/>
    </source>
</evidence>
<keyword evidence="10" id="KW-0573">Peptidoglycan synthesis</keyword>
<evidence type="ECO:0000256" key="10">
    <source>
        <dbReference type="ARBA" id="ARBA00022984"/>
    </source>
</evidence>
<evidence type="ECO:0000256" key="11">
    <source>
        <dbReference type="ARBA" id="ARBA00023316"/>
    </source>
</evidence>
<dbReference type="SMART" id="SM00936">
    <property type="entry name" value="PBP5_C"/>
    <property type="match status" value="1"/>
</dbReference>
<keyword evidence="8" id="KW-0378">Hydrolase</keyword>
<keyword evidence="9" id="KW-0133">Cell shape</keyword>
<comment type="caution">
    <text evidence="19">The sequence shown here is derived from an EMBL/GenBank/DDBJ whole genome shotgun (WGS) entry which is preliminary data.</text>
</comment>
<feature type="binding site" evidence="14">
    <location>
        <position position="224"/>
    </location>
    <ligand>
        <name>substrate</name>
    </ligand>
</feature>
<evidence type="ECO:0000256" key="4">
    <source>
        <dbReference type="ARBA" id="ARBA00012448"/>
    </source>
</evidence>
<evidence type="ECO:0000313" key="20">
    <source>
        <dbReference type="Proteomes" id="UP000322294"/>
    </source>
</evidence>